<evidence type="ECO:0000256" key="1">
    <source>
        <dbReference type="SAM" id="Coils"/>
    </source>
</evidence>
<name>A0A0H5R5E8_9EUKA</name>
<feature type="coiled-coil region" evidence="1">
    <location>
        <begin position="129"/>
        <end position="164"/>
    </location>
</feature>
<evidence type="ECO:0000313" key="3">
    <source>
        <dbReference type="EMBL" id="CRZ09101.1"/>
    </source>
</evidence>
<feature type="compositionally biased region" description="Low complexity" evidence="2">
    <location>
        <begin position="268"/>
        <end position="284"/>
    </location>
</feature>
<feature type="region of interest" description="Disordered" evidence="2">
    <location>
        <begin position="224"/>
        <end position="310"/>
    </location>
</feature>
<proteinExistence type="predicted"/>
<sequence>MGKVVVIAVIAAAAVAAILSGVGVCMFMSGGTSSGAEFSMKKIFIASEGQASKVQLEHEAISKITLVNNDVNNAELGLDAAVKSCYRQQFWAFIAVAKQEETFLSIMTDDNVSEDDKAAVKKAYEEFNAQKAAKRADDLAASIKIKEEKAAEQQKNDKKALDKNPKAYCKQQKFKLTQDAKLFEHQVKFFTAQQKFDQERNERMLKEAEEKKAKVQEQLAEIAKMMKEFESNDANTEKKEAEKTKQDSEGQNSESNVPEKQPEIPATQPEIPAAQPETPATQPENAAAEPEVLNNIPVIEGDGTDSSSTQ</sequence>
<evidence type="ECO:0000256" key="2">
    <source>
        <dbReference type="SAM" id="MobiDB-lite"/>
    </source>
</evidence>
<accession>A0A0H5R5E8</accession>
<feature type="compositionally biased region" description="Polar residues" evidence="2">
    <location>
        <begin position="249"/>
        <end position="258"/>
    </location>
</feature>
<organism evidence="3">
    <name type="scientific">Spongospora subterranea</name>
    <dbReference type="NCBI Taxonomy" id="70186"/>
    <lineage>
        <taxon>Eukaryota</taxon>
        <taxon>Sar</taxon>
        <taxon>Rhizaria</taxon>
        <taxon>Endomyxa</taxon>
        <taxon>Phytomyxea</taxon>
        <taxon>Plasmodiophorida</taxon>
        <taxon>Plasmodiophoridae</taxon>
        <taxon>Spongospora</taxon>
    </lineage>
</organism>
<dbReference type="AlphaFoldDB" id="A0A0H5R5E8"/>
<dbReference type="EMBL" id="HACM01008659">
    <property type="protein sequence ID" value="CRZ09101.1"/>
    <property type="molecule type" value="Transcribed_RNA"/>
</dbReference>
<protein>
    <submittedName>
        <fullName evidence="3">Uncharacterized protein</fullName>
    </submittedName>
</protein>
<keyword evidence="1" id="KW-0175">Coiled coil</keyword>
<reference evidence="3" key="1">
    <citation type="submission" date="2015-04" db="EMBL/GenBank/DDBJ databases">
        <title>The genome sequence of the plant pathogenic Rhizarian Plasmodiophora brassicae reveals insights in its biotrophic life cycle and the origin of chitin synthesis.</title>
        <authorList>
            <person name="Schwelm A."/>
            <person name="Fogelqvist J."/>
            <person name="Knaust A."/>
            <person name="Julke S."/>
            <person name="Lilja T."/>
            <person name="Dhandapani V."/>
            <person name="Bonilla-Rosso G."/>
            <person name="Karlsson M."/>
            <person name="Shevchenko A."/>
            <person name="Choi S.R."/>
            <person name="Kim H.G."/>
            <person name="Park J.Y."/>
            <person name="Lim Y.P."/>
            <person name="Ludwig-Muller J."/>
            <person name="Dixelius C."/>
        </authorList>
    </citation>
    <scope>NUCLEOTIDE SEQUENCE</scope>
    <source>
        <tissue evidence="3">Potato root galls</tissue>
    </source>
</reference>
<feature type="compositionally biased region" description="Basic and acidic residues" evidence="2">
    <location>
        <begin position="224"/>
        <end position="248"/>
    </location>
</feature>